<keyword evidence="2" id="KW-1185">Reference proteome</keyword>
<evidence type="ECO:0000313" key="1">
    <source>
        <dbReference type="EMBL" id="GIY42778.1"/>
    </source>
</evidence>
<dbReference type="EMBL" id="BPLR01010893">
    <property type="protein sequence ID" value="GIY42778.1"/>
    <property type="molecule type" value="Genomic_DNA"/>
</dbReference>
<comment type="caution">
    <text evidence="1">The sequence shown here is derived from an EMBL/GenBank/DDBJ whole genome shotgun (WGS) entry which is preliminary data.</text>
</comment>
<reference evidence="1 2" key="1">
    <citation type="submission" date="2021-06" db="EMBL/GenBank/DDBJ databases">
        <title>Caerostris extrusa draft genome.</title>
        <authorList>
            <person name="Kono N."/>
            <person name="Arakawa K."/>
        </authorList>
    </citation>
    <scope>NUCLEOTIDE SEQUENCE [LARGE SCALE GENOMIC DNA]</scope>
</reference>
<evidence type="ECO:0000313" key="2">
    <source>
        <dbReference type="Proteomes" id="UP001054945"/>
    </source>
</evidence>
<protein>
    <submittedName>
        <fullName evidence="1">Uncharacterized protein</fullName>
    </submittedName>
</protein>
<dbReference type="Proteomes" id="UP001054945">
    <property type="component" value="Unassembled WGS sequence"/>
</dbReference>
<proteinExistence type="predicted"/>
<sequence length="67" mass="7342">MIGRDRFVVLHRGRPFNPHPASHLVLLAFKMQLRILVTFQPGGSLRVWNSDGTGAYCLSALGACAYG</sequence>
<gene>
    <name evidence="1" type="ORF">CEXT_757521</name>
</gene>
<name>A0AAV4T874_CAEEX</name>
<accession>A0AAV4T874</accession>
<dbReference type="AlphaFoldDB" id="A0AAV4T874"/>
<organism evidence="1 2">
    <name type="scientific">Caerostris extrusa</name>
    <name type="common">Bark spider</name>
    <name type="synonym">Caerostris bankana</name>
    <dbReference type="NCBI Taxonomy" id="172846"/>
    <lineage>
        <taxon>Eukaryota</taxon>
        <taxon>Metazoa</taxon>
        <taxon>Ecdysozoa</taxon>
        <taxon>Arthropoda</taxon>
        <taxon>Chelicerata</taxon>
        <taxon>Arachnida</taxon>
        <taxon>Araneae</taxon>
        <taxon>Araneomorphae</taxon>
        <taxon>Entelegynae</taxon>
        <taxon>Araneoidea</taxon>
        <taxon>Araneidae</taxon>
        <taxon>Caerostris</taxon>
    </lineage>
</organism>